<protein>
    <recommendedName>
        <fullName evidence="5">Methyltransferase domain-containing protein</fullName>
    </recommendedName>
</protein>
<dbReference type="Pfam" id="PF13489">
    <property type="entry name" value="Methyltransf_23"/>
    <property type="match status" value="1"/>
</dbReference>
<dbReference type="GO" id="GO:0008168">
    <property type="term" value="F:methyltransferase activity"/>
    <property type="evidence" value="ECO:0007669"/>
    <property type="project" value="TreeGrafter"/>
</dbReference>
<reference evidence="3" key="1">
    <citation type="submission" date="2022-07" db="EMBL/GenBank/DDBJ databases">
        <title>Draft genome sequence of Zalerion maritima ATCC 34329, a (micro)plastics degrading marine fungus.</title>
        <authorList>
            <person name="Paco A."/>
            <person name="Goncalves M.F.M."/>
            <person name="Rocha-Santos T.A.P."/>
            <person name="Alves A."/>
        </authorList>
    </citation>
    <scope>NUCLEOTIDE SEQUENCE</scope>
    <source>
        <strain evidence="3">ATCC 34329</strain>
    </source>
</reference>
<dbReference type="PANTHER" id="PTHR43591">
    <property type="entry name" value="METHYLTRANSFERASE"/>
    <property type="match status" value="1"/>
</dbReference>
<dbReference type="Gene3D" id="3.40.50.150">
    <property type="entry name" value="Vaccinia Virus protein VP39"/>
    <property type="match status" value="1"/>
</dbReference>
<evidence type="ECO:0000256" key="2">
    <source>
        <dbReference type="SAM" id="MobiDB-lite"/>
    </source>
</evidence>
<evidence type="ECO:0000256" key="1">
    <source>
        <dbReference type="ARBA" id="ARBA00038158"/>
    </source>
</evidence>
<evidence type="ECO:0000313" key="4">
    <source>
        <dbReference type="Proteomes" id="UP001201980"/>
    </source>
</evidence>
<dbReference type="EMBL" id="JAKWBI020000072">
    <property type="protein sequence ID" value="KAJ2903739.1"/>
    <property type="molecule type" value="Genomic_DNA"/>
</dbReference>
<organism evidence="3 4">
    <name type="scientific">Zalerion maritima</name>
    <dbReference type="NCBI Taxonomy" id="339359"/>
    <lineage>
        <taxon>Eukaryota</taxon>
        <taxon>Fungi</taxon>
        <taxon>Dikarya</taxon>
        <taxon>Ascomycota</taxon>
        <taxon>Pezizomycotina</taxon>
        <taxon>Sordariomycetes</taxon>
        <taxon>Lulworthiomycetidae</taxon>
        <taxon>Lulworthiales</taxon>
        <taxon>Lulworthiaceae</taxon>
        <taxon>Zalerion</taxon>
    </lineage>
</organism>
<comment type="caution">
    <text evidence="3">The sequence shown here is derived from an EMBL/GenBank/DDBJ whole genome shotgun (WGS) entry which is preliminary data.</text>
</comment>
<dbReference type="SUPFAM" id="SSF53335">
    <property type="entry name" value="S-adenosyl-L-methionine-dependent methyltransferases"/>
    <property type="match status" value="1"/>
</dbReference>
<dbReference type="CDD" id="cd02440">
    <property type="entry name" value="AdoMet_MTases"/>
    <property type="match status" value="1"/>
</dbReference>
<evidence type="ECO:0000313" key="3">
    <source>
        <dbReference type="EMBL" id="KAJ2903739.1"/>
    </source>
</evidence>
<dbReference type="AlphaFoldDB" id="A0AAD5S1N3"/>
<keyword evidence="4" id="KW-1185">Reference proteome</keyword>
<evidence type="ECO:0008006" key="5">
    <source>
        <dbReference type="Google" id="ProtNLM"/>
    </source>
</evidence>
<dbReference type="InterPro" id="IPR029063">
    <property type="entry name" value="SAM-dependent_MTases_sf"/>
</dbReference>
<sequence length="451" mass="50082">MLLRDEESASAPGIGSGGRSGSESPSAIPDPQHFSAELLGVDRSTQEGTPASPPSIVSPTAIELDTRSAFAEAGGHLLLASGSGAISSTSVTSNPLWPRMTVEQREFKRRMDQARRDTKTAVRIRRSNDPYTTSASREITAATNEGLPCSSMDISGFNPGMATAADTHSDLEDVDDDSTMTLMPSTEMEKVENGRLYSTHYNPVDNCQRVLDVGTGTGSWAIDFADEHQAAEVIGVDISPIQPDLVPPNCQFQIDDMELLWNWEGRFDFVFCRFPAGSFKSIRELMVQAHEHLEPGGCIEIQDLCLEVECDDEHCPVRAWSKMLAEAGIQRGRPLNSAPKHNDLLEEAGFKDIKRREYKWPLNQHGKDRYSNILAFYVCRFLYLGAESFSMRLLTEKGMTKGEVESLCLDVEKALWHGTCRGHLKVYEVPLLFCLECLLIKNRFVDRARKT</sequence>
<dbReference type="Proteomes" id="UP001201980">
    <property type="component" value="Unassembled WGS sequence"/>
</dbReference>
<accession>A0AAD5S1N3</accession>
<gene>
    <name evidence="3" type="ORF">MKZ38_009391</name>
</gene>
<name>A0AAD5S1N3_9PEZI</name>
<comment type="similarity">
    <text evidence="1">Belongs to the methyltransferase superfamily. LaeA methyltransferase family.</text>
</comment>
<proteinExistence type="inferred from homology"/>
<dbReference type="PANTHER" id="PTHR43591:SF24">
    <property type="entry name" value="2-METHOXY-6-POLYPRENYL-1,4-BENZOQUINOL METHYLASE, MITOCHONDRIAL"/>
    <property type="match status" value="1"/>
</dbReference>
<feature type="region of interest" description="Disordered" evidence="2">
    <location>
        <begin position="1"/>
        <end position="58"/>
    </location>
</feature>